<feature type="domain" description="Metallo-beta-lactamase" evidence="2">
    <location>
        <begin position="68"/>
        <end position="248"/>
    </location>
</feature>
<keyword evidence="3" id="KW-0378">Hydrolase</keyword>
<comment type="similarity">
    <text evidence="1">Belongs to the metallo-beta-lactamase superfamily. Class-B beta-lactamase family.</text>
</comment>
<dbReference type="InterPro" id="IPR001279">
    <property type="entry name" value="Metallo-B-lactamas"/>
</dbReference>
<accession>A0AAV4ZSZ5</accession>
<dbReference type="Pfam" id="PF00753">
    <property type="entry name" value="Lactamase_B"/>
    <property type="match status" value="1"/>
</dbReference>
<evidence type="ECO:0000313" key="3">
    <source>
        <dbReference type="EMBL" id="GJD91418.1"/>
    </source>
</evidence>
<evidence type="ECO:0000256" key="1">
    <source>
        <dbReference type="ARBA" id="ARBA00005250"/>
    </source>
</evidence>
<name>A0AAV4ZSZ5_9HYPH</name>
<protein>
    <submittedName>
        <fullName evidence="3">Hydroxyacylglutathione hydrolase</fullName>
    </submittedName>
</protein>
<reference evidence="3" key="1">
    <citation type="journal article" date="2016" name="Front. Microbiol.">
        <title>Genome Sequence of the Piezophilic, Mesophilic Sulfate-Reducing Bacterium Desulfovibrio indicus J2T.</title>
        <authorList>
            <person name="Cao J."/>
            <person name="Maignien L."/>
            <person name="Shao Z."/>
            <person name="Alain K."/>
            <person name="Jebbar M."/>
        </authorList>
    </citation>
    <scope>NUCLEOTIDE SEQUENCE</scope>
    <source>
        <strain evidence="3">DSM 16372</strain>
    </source>
</reference>
<dbReference type="RefSeq" id="WP_066919229.1">
    <property type="nucleotide sequence ID" value="NZ_BPQO01000027.1"/>
</dbReference>
<dbReference type="SMART" id="SM00849">
    <property type="entry name" value="Lactamase_B"/>
    <property type="match status" value="1"/>
</dbReference>
<reference evidence="3" key="2">
    <citation type="submission" date="2021-08" db="EMBL/GenBank/DDBJ databases">
        <authorList>
            <person name="Tani A."/>
            <person name="Ola A."/>
            <person name="Ogura Y."/>
            <person name="Katsura K."/>
            <person name="Hayashi T."/>
        </authorList>
    </citation>
    <scope>NUCLEOTIDE SEQUENCE</scope>
    <source>
        <strain evidence="3">DSM 16372</strain>
    </source>
</reference>
<dbReference type="InterPro" id="IPR030811">
    <property type="entry name" value="SoxH-rel_PQQ_1"/>
</dbReference>
<dbReference type="CDD" id="cd16282">
    <property type="entry name" value="metallo-hydrolase-like_MBL-fold"/>
    <property type="match status" value="1"/>
</dbReference>
<dbReference type="InterPro" id="IPR050855">
    <property type="entry name" value="NDM-1-like"/>
</dbReference>
<comment type="caution">
    <text evidence="3">The sequence shown here is derived from an EMBL/GenBank/DDBJ whole genome shotgun (WGS) entry which is preliminary data.</text>
</comment>
<dbReference type="AlphaFoldDB" id="A0AAV4ZSZ5"/>
<dbReference type="SUPFAM" id="SSF56281">
    <property type="entry name" value="Metallo-hydrolase/oxidoreductase"/>
    <property type="match status" value="1"/>
</dbReference>
<dbReference type="GO" id="GO:0017001">
    <property type="term" value="P:antibiotic catabolic process"/>
    <property type="evidence" value="ECO:0007669"/>
    <property type="project" value="UniProtKB-ARBA"/>
</dbReference>
<sequence length="326" mass="34781">MAAGERSHGLTRRHGLALGLSAAAAVCRPFAAATAPRRYVLDPVRIAEGVWTVYGAQEAITAENGGAIANVTLLDTREGCVLIDAGPSHRFGTALDALARDLTGKPVVRVYLTHLHADHSLGATAFPDTVLWAGPGLRTDLARFGNDLASGMYRVAGDWMRGTGVPKPAMEAREGAEDVGGRRFRLLRLSGHTREDLCLFEEASGLLFPGDLVFLDRAATTPDADLPRWRTALRTIADIPCGLLVPGHGPAEAGRRGIDQTLAWLDAVEAGIGAGFELGLDVTEIMARPLPDWADGIAVARYEYARSVMHLLPEIEADRLPNLSAL</sequence>
<dbReference type="PANTHER" id="PTHR42951:SF4">
    <property type="entry name" value="ACYL-COENZYME A THIOESTERASE MBLAC2"/>
    <property type="match status" value="1"/>
</dbReference>
<dbReference type="GO" id="GO:0016787">
    <property type="term" value="F:hydrolase activity"/>
    <property type="evidence" value="ECO:0007669"/>
    <property type="project" value="UniProtKB-KW"/>
</dbReference>
<dbReference type="InterPro" id="IPR036866">
    <property type="entry name" value="RibonucZ/Hydroxyglut_hydro"/>
</dbReference>
<evidence type="ECO:0000313" key="4">
    <source>
        <dbReference type="Proteomes" id="UP001055247"/>
    </source>
</evidence>
<evidence type="ECO:0000259" key="2">
    <source>
        <dbReference type="SMART" id="SM00849"/>
    </source>
</evidence>
<dbReference type="EMBL" id="BPQO01000027">
    <property type="protein sequence ID" value="GJD91418.1"/>
    <property type="molecule type" value="Genomic_DNA"/>
</dbReference>
<dbReference type="Proteomes" id="UP001055247">
    <property type="component" value="Unassembled WGS sequence"/>
</dbReference>
<proteinExistence type="inferred from homology"/>
<dbReference type="NCBIfam" id="TIGR04558">
    <property type="entry name" value="SoxH_rel_PQQ_1"/>
    <property type="match status" value="1"/>
</dbReference>
<dbReference type="Gene3D" id="3.60.15.10">
    <property type="entry name" value="Ribonuclease Z/Hydroxyacylglutathione hydrolase-like"/>
    <property type="match status" value="1"/>
</dbReference>
<keyword evidence="4" id="KW-1185">Reference proteome</keyword>
<organism evidence="3 4">
    <name type="scientific">Methylobacterium hispanicum</name>
    <dbReference type="NCBI Taxonomy" id="270350"/>
    <lineage>
        <taxon>Bacteria</taxon>
        <taxon>Pseudomonadati</taxon>
        <taxon>Pseudomonadota</taxon>
        <taxon>Alphaproteobacteria</taxon>
        <taxon>Hyphomicrobiales</taxon>
        <taxon>Methylobacteriaceae</taxon>
        <taxon>Methylobacterium</taxon>
    </lineage>
</organism>
<gene>
    <name evidence="3" type="primary">gloB_5</name>
    <name evidence="3" type="ORF">BHAOGJBA_4966</name>
</gene>
<dbReference type="PANTHER" id="PTHR42951">
    <property type="entry name" value="METALLO-BETA-LACTAMASE DOMAIN-CONTAINING"/>
    <property type="match status" value="1"/>
</dbReference>